<organism evidence="1 2">
    <name type="scientific">Globodera pallida</name>
    <name type="common">Potato cyst nematode worm</name>
    <name type="synonym">Heterodera pallida</name>
    <dbReference type="NCBI Taxonomy" id="36090"/>
    <lineage>
        <taxon>Eukaryota</taxon>
        <taxon>Metazoa</taxon>
        <taxon>Ecdysozoa</taxon>
        <taxon>Nematoda</taxon>
        <taxon>Chromadorea</taxon>
        <taxon>Rhabditida</taxon>
        <taxon>Tylenchina</taxon>
        <taxon>Tylenchomorpha</taxon>
        <taxon>Tylenchoidea</taxon>
        <taxon>Heteroderidae</taxon>
        <taxon>Heteroderinae</taxon>
        <taxon>Globodera</taxon>
    </lineage>
</organism>
<reference evidence="1" key="2">
    <citation type="submission" date="2014-05" db="EMBL/GenBank/DDBJ databases">
        <title>The genome and life-stage specific transcriptomes of Globodera pallida elucidate key aspects of plant parasitism by a cyst nematode.</title>
        <authorList>
            <person name="Cotton J.A."/>
            <person name="Lilley C.J."/>
            <person name="Jones L.M."/>
            <person name="Kikuchi T."/>
            <person name="Reid A.J."/>
            <person name="Thorpe P."/>
            <person name="Tsai I.J."/>
            <person name="Beasley H."/>
            <person name="Blok V."/>
            <person name="Cock P.J.A."/>
            <person name="Van den Akker S.E."/>
            <person name="Holroyd N."/>
            <person name="Hunt M."/>
            <person name="Mantelin S."/>
            <person name="Naghra H."/>
            <person name="Pain A."/>
            <person name="Palomares-Rius J.E."/>
            <person name="Zarowiecki M."/>
            <person name="Berriman M."/>
            <person name="Jones J.T."/>
            <person name="Urwin P.E."/>
        </authorList>
    </citation>
    <scope>NUCLEOTIDE SEQUENCE [LARGE SCALE GENOMIC DNA]</scope>
    <source>
        <strain evidence="1">Lindley</strain>
    </source>
</reference>
<dbReference type="Proteomes" id="UP000050741">
    <property type="component" value="Unassembled WGS sequence"/>
</dbReference>
<proteinExistence type="predicted"/>
<protein>
    <submittedName>
        <fullName evidence="2">Reverse transcriptase</fullName>
    </submittedName>
</protein>
<dbReference type="AlphaFoldDB" id="A0A183C8W3"/>
<keyword evidence="1" id="KW-1185">Reference proteome</keyword>
<name>A0A183C8W3_GLOPA</name>
<reference evidence="2" key="3">
    <citation type="submission" date="2016-06" db="UniProtKB">
        <authorList>
            <consortium name="WormBaseParasite"/>
        </authorList>
    </citation>
    <scope>IDENTIFICATION</scope>
</reference>
<reference evidence="1" key="1">
    <citation type="submission" date="2013-12" db="EMBL/GenBank/DDBJ databases">
        <authorList>
            <person name="Aslett M."/>
        </authorList>
    </citation>
    <scope>NUCLEOTIDE SEQUENCE [LARGE SCALE GENOMIC DNA]</scope>
    <source>
        <strain evidence="1">Lindley</strain>
    </source>
</reference>
<accession>A0A183C8W3</accession>
<dbReference type="WBParaSite" id="GPLIN_000930900">
    <property type="protein sequence ID" value="GPLIN_000930900"/>
    <property type="gene ID" value="GPLIN_000930900"/>
</dbReference>
<evidence type="ECO:0000313" key="1">
    <source>
        <dbReference type="Proteomes" id="UP000050741"/>
    </source>
</evidence>
<evidence type="ECO:0000313" key="2">
    <source>
        <dbReference type="WBParaSite" id="GPLIN_000930900"/>
    </source>
</evidence>
<sequence>MVSKKFPNELLFEVICFIQFQKKWAHTRVSIAFDQLLLERLGEWLKQIRASAQRCVRAARTIQRLILMISEESMLVMHQGDKVQQRCFEASRFALTLVWMVNRGNMLVCPLPTTRRIIGKRGSFGNERLPSVATTDGAGACANKFAMLLFLDSNRLPGHISIDQGRNIRWQVIEHDATLLGCGAKSWEVTRNNNDAMFLDNIAMYCRR</sequence>